<sequence length="187" mass="22100">MIYQGFRFIQLNRGIDNSPVNANIVELSKKHIDDYEKLWREQLRVVQAEDKFWDWLFKLGYISKQDNEEGYALECEDCTQGLMMIETQLHGSRLAMGQKLVYIQYITSAPWNRKEIQRPPRYKGVGTALLRYARLRSVELGYGGRIGLHSLQTAERFYENQNMLNLGVDEEYKNLTYFEYGILRLQQ</sequence>
<organism evidence="1 2">
    <name type="scientific">Sphaerospermopsis reniformis</name>
    <dbReference type="NCBI Taxonomy" id="531300"/>
    <lineage>
        <taxon>Bacteria</taxon>
        <taxon>Bacillati</taxon>
        <taxon>Cyanobacteriota</taxon>
        <taxon>Cyanophyceae</taxon>
        <taxon>Nostocales</taxon>
        <taxon>Aphanizomenonaceae</taxon>
        <taxon>Sphaerospermopsis</taxon>
    </lineage>
</organism>
<dbReference type="Proteomes" id="UP000300142">
    <property type="component" value="Unassembled WGS sequence"/>
</dbReference>
<keyword evidence="2" id="KW-1185">Reference proteome</keyword>
<name>A0A479ZZV2_9CYAN</name>
<evidence type="ECO:0000313" key="1">
    <source>
        <dbReference type="EMBL" id="GCL36983.1"/>
    </source>
</evidence>
<dbReference type="RefSeq" id="WP_236104046.1">
    <property type="nucleotide sequence ID" value="NZ_BJCE01000057.1"/>
</dbReference>
<dbReference type="SUPFAM" id="SSF55729">
    <property type="entry name" value="Acyl-CoA N-acyltransferases (Nat)"/>
    <property type="match status" value="1"/>
</dbReference>
<accession>A0A479ZZV2</accession>
<dbReference type="EMBL" id="BJCE01000057">
    <property type="protein sequence ID" value="GCL36983.1"/>
    <property type="molecule type" value="Genomic_DNA"/>
</dbReference>
<gene>
    <name evidence="1" type="ORF">SR1949_20890</name>
</gene>
<proteinExistence type="predicted"/>
<protein>
    <recommendedName>
        <fullName evidence="3">N-acetyltransferase domain-containing protein</fullName>
    </recommendedName>
</protein>
<dbReference type="InterPro" id="IPR016181">
    <property type="entry name" value="Acyl_CoA_acyltransferase"/>
</dbReference>
<evidence type="ECO:0008006" key="3">
    <source>
        <dbReference type="Google" id="ProtNLM"/>
    </source>
</evidence>
<comment type="caution">
    <text evidence="1">The sequence shown here is derived from an EMBL/GenBank/DDBJ whole genome shotgun (WGS) entry which is preliminary data.</text>
</comment>
<reference evidence="2" key="1">
    <citation type="submission" date="2019-02" db="EMBL/GenBank/DDBJ databases">
        <title>Draft genome sequence of Sphaerospermopsis reniformis NIES-1949.</title>
        <authorList>
            <person name="Yamaguchi H."/>
            <person name="Suzuki S."/>
            <person name="Kawachi M."/>
        </authorList>
    </citation>
    <scope>NUCLEOTIDE SEQUENCE [LARGE SCALE GENOMIC DNA]</scope>
    <source>
        <strain evidence="2">NIES-1949</strain>
    </source>
</reference>
<dbReference type="AlphaFoldDB" id="A0A479ZZV2"/>
<evidence type="ECO:0000313" key="2">
    <source>
        <dbReference type="Proteomes" id="UP000300142"/>
    </source>
</evidence>